<dbReference type="Proteomes" id="UP000243348">
    <property type="component" value="Nucleomorph 3"/>
</dbReference>
<dbReference type="EMBL" id="CP003682">
    <property type="protein sequence ID" value="AFP65560.1"/>
    <property type="molecule type" value="Genomic_DNA"/>
</dbReference>
<name>J7GAS5_9CRYP</name>
<gene>
    <name evidence="1" type="ORF">CMESO_407</name>
</gene>
<sequence>MNISCFISYSFYGFTEKIEYNSIQNHFSKIFFWINSLSLANDLSLFSFQFLNLFYASNFQENIFLENKRCFLKKEILILINEFFWILRSFKKFKNFNLWHHLHWIKEKENFFTYIPKEITFWKFFFVDLKNYQIWTFFFKSLFKKGDEFWIKIIFLEISDSFDINNYGNWNLRFLFYFISKKLSREYSKILIKKRYDHKITLFFGFFFGLLSNSKITNSILITYFGLLKIEKSTINIIGF</sequence>
<organism evidence="1 2">
    <name type="scientific">Chroomonas mesostigmatica CCMP1168</name>
    <dbReference type="NCBI Taxonomy" id="1195612"/>
    <lineage>
        <taxon>Eukaryota</taxon>
        <taxon>Cryptophyceae</taxon>
        <taxon>Pyrenomonadales</taxon>
        <taxon>Chroomonadaceae</taxon>
        <taxon>Chroomonas</taxon>
    </lineage>
</organism>
<protein>
    <submittedName>
        <fullName evidence="1">Uncharacterized protein</fullName>
    </submittedName>
</protein>
<proteinExistence type="predicted"/>
<evidence type="ECO:0000313" key="1">
    <source>
        <dbReference type="EMBL" id="AFP65560.1"/>
    </source>
</evidence>
<reference evidence="1 2" key="1">
    <citation type="journal article" date="2012" name="Genome Biol. Evol.">
        <title>Nucleomorph genome sequence of the cryptophyte alga Chroomonas mesostigmatica CCMP1168 reveals lineage-specific gene loss and genome complexity.</title>
        <authorList>
            <person name="Moore C.E."/>
            <person name="Curtis B."/>
            <person name="Mills T."/>
            <person name="Tanifuji G."/>
            <person name="Archibald J.M."/>
        </authorList>
    </citation>
    <scope>NUCLEOTIDE SEQUENCE [LARGE SCALE GENOMIC DNA]</scope>
    <source>
        <strain evidence="1 2">CCMP1168</strain>
    </source>
</reference>
<accession>J7GAS5</accession>
<dbReference type="AlphaFoldDB" id="J7GAS5"/>
<geneLocation type="nucleomorph" evidence="1"/>
<evidence type="ECO:0000313" key="2">
    <source>
        <dbReference type="Proteomes" id="UP000243348"/>
    </source>
</evidence>
<keyword evidence="1" id="KW-0542">Nucleomorph</keyword>